<dbReference type="InterPro" id="IPR002347">
    <property type="entry name" value="SDR_fam"/>
</dbReference>
<dbReference type="PANTHER" id="PTHR43115:SF4">
    <property type="entry name" value="DEHYDROGENASE_REDUCTASE SDR FAMILY MEMBER 11"/>
    <property type="match status" value="1"/>
</dbReference>
<dbReference type="Pfam" id="PF00106">
    <property type="entry name" value="adh_short"/>
    <property type="match status" value="1"/>
</dbReference>
<dbReference type="SUPFAM" id="SSF51735">
    <property type="entry name" value="NAD(P)-binding Rossmann-fold domains"/>
    <property type="match status" value="1"/>
</dbReference>
<evidence type="ECO:0000256" key="2">
    <source>
        <dbReference type="ARBA" id="ARBA00023002"/>
    </source>
</evidence>
<dbReference type="PROSITE" id="PS51257">
    <property type="entry name" value="PROKAR_LIPOPROTEIN"/>
    <property type="match status" value="1"/>
</dbReference>
<keyword evidence="5" id="KW-1185">Reference proteome</keyword>
<proteinExistence type="inferred from homology"/>
<dbReference type="InParanoid" id="A0A7R8UNS0"/>
<dbReference type="OrthoDB" id="1933717at2759"/>
<evidence type="ECO:0000256" key="1">
    <source>
        <dbReference type="ARBA" id="ARBA00006484"/>
    </source>
</evidence>
<dbReference type="PANTHER" id="PTHR43115">
    <property type="entry name" value="DEHYDROGENASE/REDUCTASE SDR FAMILY MEMBER 11"/>
    <property type="match status" value="1"/>
</dbReference>
<dbReference type="FunCoup" id="A0A7R8UNS0">
    <property type="interactions" value="1"/>
</dbReference>
<dbReference type="Gene3D" id="3.40.50.720">
    <property type="entry name" value="NAD(P)-binding Rossmann-like Domain"/>
    <property type="match status" value="1"/>
</dbReference>
<evidence type="ECO:0000313" key="5">
    <source>
        <dbReference type="Proteomes" id="UP000594454"/>
    </source>
</evidence>
<protein>
    <recommendedName>
        <fullName evidence="6">Farnesol dehydrogenase</fullName>
    </recommendedName>
</protein>
<gene>
    <name evidence="4" type="ORF">HERILL_LOCUS7137</name>
</gene>
<keyword evidence="2" id="KW-0560">Oxidoreductase</keyword>
<dbReference type="PRINTS" id="PR00080">
    <property type="entry name" value="SDRFAMILY"/>
</dbReference>
<evidence type="ECO:0000256" key="3">
    <source>
        <dbReference type="RuleBase" id="RU000363"/>
    </source>
</evidence>
<organism evidence="4 5">
    <name type="scientific">Hermetia illucens</name>
    <name type="common">Black soldier fly</name>
    <dbReference type="NCBI Taxonomy" id="343691"/>
    <lineage>
        <taxon>Eukaryota</taxon>
        <taxon>Metazoa</taxon>
        <taxon>Ecdysozoa</taxon>
        <taxon>Arthropoda</taxon>
        <taxon>Hexapoda</taxon>
        <taxon>Insecta</taxon>
        <taxon>Pterygota</taxon>
        <taxon>Neoptera</taxon>
        <taxon>Endopterygota</taxon>
        <taxon>Diptera</taxon>
        <taxon>Brachycera</taxon>
        <taxon>Stratiomyomorpha</taxon>
        <taxon>Stratiomyidae</taxon>
        <taxon>Hermetiinae</taxon>
        <taxon>Hermetia</taxon>
    </lineage>
</organism>
<dbReference type="FunFam" id="3.40.50.720:FF:000047">
    <property type="entry name" value="NADP-dependent L-serine/L-allo-threonine dehydrogenase"/>
    <property type="match status" value="1"/>
</dbReference>
<evidence type="ECO:0008006" key="6">
    <source>
        <dbReference type="Google" id="ProtNLM"/>
    </source>
</evidence>
<dbReference type="AlphaFoldDB" id="A0A7R8UNS0"/>
<dbReference type="Proteomes" id="UP000594454">
    <property type="component" value="Chromosome 3"/>
</dbReference>
<dbReference type="PRINTS" id="PR00081">
    <property type="entry name" value="GDHRDH"/>
</dbReference>
<comment type="similarity">
    <text evidence="1 3">Belongs to the short-chain dehydrogenases/reductases (SDR) family.</text>
</comment>
<name>A0A7R8UNS0_HERIL</name>
<sequence>MDSNRWQDKVAVVTGASSGIGACIAQNLANSGLTVIGLARRVELIDDLSKNVSGNGKIYSRKCDLTNESEVQETFQWIKDNFSGIDVFVNNAGCIKAAFLLDSPTGDLKQLFDLNCVSTCVCVREAIRMMREKDDTGHIFIINSVLGHRVPDVPVPLFSVYPSTKHALTALCQTVRQEINFHKLNIKLTSISPGMVDTDLLAVYDLSMYAQLPKLQANDVAQAVMYALNTPDHVQIDDIVLQARFQHK</sequence>
<evidence type="ECO:0000313" key="4">
    <source>
        <dbReference type="EMBL" id="CAD7084231.1"/>
    </source>
</evidence>
<dbReference type="OMA" id="SYWRNKV"/>
<dbReference type="EMBL" id="LR899011">
    <property type="protein sequence ID" value="CAD7084231.1"/>
    <property type="molecule type" value="Genomic_DNA"/>
</dbReference>
<accession>A0A7R8UNS0</accession>
<reference evidence="4 5" key="1">
    <citation type="submission" date="2020-11" db="EMBL/GenBank/DDBJ databases">
        <authorList>
            <person name="Wallbank WR R."/>
            <person name="Pardo Diaz C."/>
            <person name="Kozak K."/>
            <person name="Martin S."/>
            <person name="Jiggins C."/>
            <person name="Moest M."/>
            <person name="Warren A I."/>
            <person name="Generalovic N T."/>
            <person name="Byers J.R.P. K."/>
            <person name="Montejo-Kovacevich G."/>
            <person name="Yen C E."/>
        </authorList>
    </citation>
    <scope>NUCLEOTIDE SEQUENCE [LARGE SCALE GENOMIC DNA]</scope>
</reference>
<dbReference type="GO" id="GO:0016616">
    <property type="term" value="F:oxidoreductase activity, acting on the CH-OH group of donors, NAD or NADP as acceptor"/>
    <property type="evidence" value="ECO:0007669"/>
    <property type="project" value="UniProtKB-ARBA"/>
</dbReference>
<dbReference type="InterPro" id="IPR036291">
    <property type="entry name" value="NAD(P)-bd_dom_sf"/>
</dbReference>